<name>A0AAD6WM98_9ROSI</name>
<dbReference type="SUPFAM" id="SSF51182">
    <property type="entry name" value="RmlC-like cupins"/>
    <property type="match status" value="1"/>
</dbReference>
<accession>A0AAD6WM98</accession>
<reference evidence="6 7" key="1">
    <citation type="journal article" date="2023" name="Mol. Ecol. Resour.">
        <title>Chromosome-level genome assembly of a triploid poplar Populus alba 'Berolinensis'.</title>
        <authorList>
            <person name="Chen S."/>
            <person name="Yu Y."/>
            <person name="Wang X."/>
            <person name="Wang S."/>
            <person name="Zhang T."/>
            <person name="Zhou Y."/>
            <person name="He R."/>
            <person name="Meng N."/>
            <person name="Wang Y."/>
            <person name="Liu W."/>
            <person name="Liu Z."/>
            <person name="Liu J."/>
            <person name="Guo Q."/>
            <person name="Huang H."/>
            <person name="Sederoff R.R."/>
            <person name="Wang G."/>
            <person name="Qu G."/>
            <person name="Chen S."/>
        </authorList>
    </citation>
    <scope>NUCLEOTIDE SEQUENCE [LARGE SCALE GENOMIC DNA]</scope>
    <source>
        <strain evidence="6">SC-2020</strain>
    </source>
</reference>
<evidence type="ECO:0000256" key="3">
    <source>
        <dbReference type="ARBA" id="ARBA00023129"/>
    </source>
</evidence>
<keyword evidence="2" id="KW-0758">Storage protein</keyword>
<protein>
    <submittedName>
        <fullName evidence="6">Cocosin 1-like</fullName>
    </submittedName>
</protein>
<organism evidence="6 7">
    <name type="scientific">Populus alba x Populus x berolinensis</name>
    <dbReference type="NCBI Taxonomy" id="444605"/>
    <lineage>
        <taxon>Eukaryota</taxon>
        <taxon>Viridiplantae</taxon>
        <taxon>Streptophyta</taxon>
        <taxon>Embryophyta</taxon>
        <taxon>Tracheophyta</taxon>
        <taxon>Spermatophyta</taxon>
        <taxon>Magnoliopsida</taxon>
        <taxon>eudicotyledons</taxon>
        <taxon>Gunneridae</taxon>
        <taxon>Pentapetalae</taxon>
        <taxon>rosids</taxon>
        <taxon>fabids</taxon>
        <taxon>Malpighiales</taxon>
        <taxon>Salicaceae</taxon>
        <taxon>Saliceae</taxon>
        <taxon>Populus</taxon>
    </lineage>
</organism>
<sequence length="388" mass="42503">MPRGFQDKSHCPFSRASFLYKRRDLLVQESYTTQQASMDFDLSPRSAQQLFDGEAGSYHTWSSSEFPLLAEEKVGAGRLVLQPRGFALPHYADSSKLGYVLQGGDGIVGMVLPNSSEEVVLRLKKGDVIPVPPGALSWWYNNGDHSEEVVVVFLGETSKAHIPGEFTYFFLSGGQGTMGGFSTEFISRAYKMNEKEASKLAKSQTGILLIKLEPGIRMPHPNMEIGEKMVYNIDAALPDVDVRGGGVFKALTATGFPFLEEAGLSVNRVKLEANAMYSPSYTADGTFQVFYVARGTGRVQVVGIGGKRVLDTKIQAGQLLVVPRFFVVAQIADSEGMDRAVEEFASKKSVWNALSPIVSRVALSVTPEFEEFFKSNMKKTAILIPPTN</sequence>
<proteinExistence type="inferred from homology"/>
<dbReference type="CDD" id="cd02243">
    <property type="entry name" value="cupin_11S_legumin_C"/>
    <property type="match status" value="1"/>
</dbReference>
<evidence type="ECO:0000313" key="7">
    <source>
        <dbReference type="Proteomes" id="UP001164929"/>
    </source>
</evidence>
<dbReference type="PRINTS" id="PR00439">
    <property type="entry name" value="11SGLOBULIN"/>
</dbReference>
<evidence type="ECO:0000313" key="6">
    <source>
        <dbReference type="EMBL" id="KAJ7014739.1"/>
    </source>
</evidence>
<dbReference type="GO" id="GO:0045735">
    <property type="term" value="F:nutrient reservoir activity"/>
    <property type="evidence" value="ECO:0007669"/>
    <property type="project" value="UniProtKB-KW"/>
</dbReference>
<feature type="domain" description="Cupin type-1" evidence="5">
    <location>
        <begin position="40"/>
        <end position="198"/>
    </location>
</feature>
<dbReference type="InterPro" id="IPR011051">
    <property type="entry name" value="RmlC_Cupin_sf"/>
</dbReference>
<feature type="domain" description="Cupin type-1" evidence="5">
    <location>
        <begin position="231"/>
        <end position="371"/>
    </location>
</feature>
<evidence type="ECO:0000259" key="5">
    <source>
        <dbReference type="SMART" id="SM00835"/>
    </source>
</evidence>
<dbReference type="InterPro" id="IPR006045">
    <property type="entry name" value="Cupin_1"/>
</dbReference>
<evidence type="ECO:0000256" key="2">
    <source>
        <dbReference type="ARBA" id="ARBA00022761"/>
    </source>
</evidence>
<dbReference type="PANTHER" id="PTHR31189:SF45">
    <property type="entry name" value="OS09G0552500 PROTEIN"/>
    <property type="match status" value="1"/>
</dbReference>
<dbReference type="EMBL" id="JAQIZT010000001">
    <property type="protein sequence ID" value="KAJ7014739.1"/>
    <property type="molecule type" value="Genomic_DNA"/>
</dbReference>
<dbReference type="PANTHER" id="PTHR31189">
    <property type="entry name" value="OS03G0336100 PROTEIN-RELATED"/>
    <property type="match status" value="1"/>
</dbReference>
<dbReference type="AlphaFoldDB" id="A0AAD6WM98"/>
<dbReference type="Proteomes" id="UP001164929">
    <property type="component" value="Chromosome 1"/>
</dbReference>
<evidence type="ECO:0000256" key="4">
    <source>
        <dbReference type="ARBA" id="ARBA00023157"/>
    </source>
</evidence>
<dbReference type="CDD" id="cd02242">
    <property type="entry name" value="cupin_11S_legumin_N"/>
    <property type="match status" value="1"/>
</dbReference>
<dbReference type="Pfam" id="PF00190">
    <property type="entry name" value="Cupin_1"/>
    <property type="match status" value="2"/>
</dbReference>
<dbReference type="InterPro" id="IPR050253">
    <property type="entry name" value="Seed_Storage-Functional"/>
</dbReference>
<gene>
    <name evidence="6" type="ORF">NC653_004133</name>
</gene>
<dbReference type="InterPro" id="IPR006044">
    <property type="entry name" value="11S_seedstore_pln"/>
</dbReference>
<evidence type="ECO:0000256" key="1">
    <source>
        <dbReference type="ARBA" id="ARBA00007178"/>
    </source>
</evidence>
<keyword evidence="7" id="KW-1185">Reference proteome</keyword>
<comment type="similarity">
    <text evidence="1">Belongs to the 11S seed storage protein (globulins) family.</text>
</comment>
<comment type="caution">
    <text evidence="6">The sequence shown here is derived from an EMBL/GenBank/DDBJ whole genome shotgun (WGS) entry which is preliminary data.</text>
</comment>
<dbReference type="Gene3D" id="2.60.120.10">
    <property type="entry name" value="Jelly Rolls"/>
    <property type="match status" value="2"/>
</dbReference>
<dbReference type="SMART" id="SM00835">
    <property type="entry name" value="Cupin_1"/>
    <property type="match status" value="2"/>
</dbReference>
<keyword evidence="3" id="KW-0708">Seed storage protein</keyword>
<keyword evidence="4" id="KW-1015">Disulfide bond</keyword>
<dbReference type="InterPro" id="IPR014710">
    <property type="entry name" value="RmlC-like_jellyroll"/>
</dbReference>